<sequence length="1046" mass="114223">MALLLAPYNNAMRLGQGFNSYTQQVCIDDAVVIDPDRPANVVTNIGDTMEDLAMAMAEQIERDKERLTQRAESGDSGDRSSSVRADSDGSDDLVHVSAPSTNPVAAAREGEEESEKLTDEERRKKAGEKKAEEAANLTGKSLEELEKKKDGIKFEGRGIGMGTNIEAYPWTLAEAKGPSQVVSYSSRFIDKLSDITEDMSISGSLSIKYGAIGGSGRGSFVDSEKFSQSDLNFYISVKVINQSINWRDALIFNPIPSINTVDTSKTQQEFNKVFGDSFISGFQEGGEFNAVVSMKILNKAKLTDIEAEAKVALTIGPGSVGATGAVHTAKKNLEMNTETTIQVSWSGGGHIKDPRQAWTIDSLMEAAARFPDLVAQSPQRTYAILSKYDTLRSFADKKPAGVSPLAYENAQLYTSAMMDTYMEYKALYKRLTADMASVRDTKTKRIVLWAANTTTSDQTGPFESNVKGLDDARRRIREQMMLIVTEVDKLTLDPSKLSPDYKEPFLPAATFATKVPAVEDIVKAPEVPLSGKEIKPVEEKRGSAASELLVSKDEVTSEEENYAVELSQKDPSIGEHLKLTRPCGSVKNGTSFNNLDFVHKDFVISSIAVELSKGALSALRVQYTNGLAVTHGKTTDKAPIILKSFSAGEKIVACSIETGCGPDDGDQERVISLKLYTNRGRQLLGTAASSTLSGGAHNRDGTIYLKVKTTYFDAPFQSGSLRGFWGRSTEKHSSEGVIWRLGLVWGDAGSSDSTAPLVVAEGPAEGSVFAQAGQAYVAWDQGKRGERFKTAVTFPFPYSTTPTVISGLKEYDLTKSTKMNIGEESTDSISPTGFQATTYSIDEASTYGVSSAWMVLPQNEISFQTGEVTTGGIDTRPNIDIKVMFPRKYKSEPTVVCWLKAVTTSTKGDPPNHRILCTVKSVGPDYAVIAISTWHTTDLVHAKVGWLAWDKEQDGRLIKTGRLLTKYNDAANKSHEKEIRFERGAFKKPPVMFFAFESWDIKTAEGLRATASLRVVEKDRFTATLGSWDATQYESFIGRWIAIEGP</sequence>
<feature type="domain" description="H-type lectin" evidence="2">
    <location>
        <begin position="882"/>
        <end position="949"/>
    </location>
</feature>
<dbReference type="EMBL" id="PNEN01000489">
    <property type="protein sequence ID" value="PPJ57601.1"/>
    <property type="molecule type" value="Genomic_DNA"/>
</dbReference>
<evidence type="ECO:0000256" key="1">
    <source>
        <dbReference type="SAM" id="MobiDB-lite"/>
    </source>
</evidence>
<dbReference type="InterPro" id="IPR019019">
    <property type="entry name" value="H-type_lectin_domain"/>
</dbReference>
<accession>A0A2S6CCY2</accession>
<name>A0A2S6CCY2_9PEZI</name>
<comment type="caution">
    <text evidence="3">The sequence shown here is derived from an EMBL/GenBank/DDBJ whole genome shotgun (WGS) entry which is preliminary data.</text>
</comment>
<organism evidence="3 4">
    <name type="scientific">Cercospora berteroae</name>
    <dbReference type="NCBI Taxonomy" id="357750"/>
    <lineage>
        <taxon>Eukaryota</taxon>
        <taxon>Fungi</taxon>
        <taxon>Dikarya</taxon>
        <taxon>Ascomycota</taxon>
        <taxon>Pezizomycotina</taxon>
        <taxon>Dothideomycetes</taxon>
        <taxon>Dothideomycetidae</taxon>
        <taxon>Mycosphaerellales</taxon>
        <taxon>Mycosphaerellaceae</taxon>
        <taxon>Cercospora</taxon>
    </lineage>
</organism>
<dbReference type="AlphaFoldDB" id="A0A2S6CCY2"/>
<dbReference type="STRING" id="357750.A0A2S6CCY2"/>
<evidence type="ECO:0000313" key="4">
    <source>
        <dbReference type="Proteomes" id="UP000237631"/>
    </source>
</evidence>
<protein>
    <recommendedName>
        <fullName evidence="2">H-type lectin domain-containing protein</fullName>
    </recommendedName>
</protein>
<keyword evidence="4" id="KW-1185">Reference proteome</keyword>
<dbReference type="SUPFAM" id="SSF141086">
    <property type="entry name" value="Agglutinin HPA-like"/>
    <property type="match status" value="3"/>
</dbReference>
<dbReference type="GO" id="GO:0030246">
    <property type="term" value="F:carbohydrate binding"/>
    <property type="evidence" value="ECO:0007669"/>
    <property type="project" value="InterPro"/>
</dbReference>
<dbReference type="InterPro" id="IPR036404">
    <property type="entry name" value="Jacalin-like_lectin_dom_sf"/>
</dbReference>
<dbReference type="InterPro" id="IPR037221">
    <property type="entry name" value="H-type_lectin_dom_sf"/>
</dbReference>
<feature type="compositionally biased region" description="Basic and acidic residues" evidence="1">
    <location>
        <begin position="64"/>
        <end position="78"/>
    </location>
</feature>
<proteinExistence type="predicted"/>
<feature type="compositionally biased region" description="Basic and acidic residues" evidence="1">
    <location>
        <begin position="115"/>
        <end position="133"/>
    </location>
</feature>
<dbReference type="Gene3D" id="2.100.10.30">
    <property type="entry name" value="Jacalin-like lectin domain"/>
    <property type="match status" value="1"/>
</dbReference>
<feature type="domain" description="H-type lectin" evidence="2">
    <location>
        <begin position="977"/>
        <end position="1043"/>
    </location>
</feature>
<gene>
    <name evidence="3" type="ORF">CBER1_04801</name>
</gene>
<dbReference type="Pfam" id="PF09458">
    <property type="entry name" value="H_lectin"/>
    <property type="match status" value="3"/>
</dbReference>
<feature type="region of interest" description="Disordered" evidence="1">
    <location>
        <begin position="64"/>
        <end position="142"/>
    </location>
</feature>
<evidence type="ECO:0000259" key="2">
    <source>
        <dbReference type="Pfam" id="PF09458"/>
    </source>
</evidence>
<dbReference type="Proteomes" id="UP000237631">
    <property type="component" value="Unassembled WGS sequence"/>
</dbReference>
<dbReference type="OrthoDB" id="3627639at2759"/>
<evidence type="ECO:0000313" key="3">
    <source>
        <dbReference type="EMBL" id="PPJ57601.1"/>
    </source>
</evidence>
<feature type="domain" description="H-type lectin" evidence="2">
    <location>
        <begin position="790"/>
        <end position="854"/>
    </location>
</feature>
<dbReference type="Gene3D" id="2.60.40.2080">
    <property type="match status" value="3"/>
</dbReference>
<dbReference type="GO" id="GO:0007155">
    <property type="term" value="P:cell adhesion"/>
    <property type="evidence" value="ECO:0007669"/>
    <property type="project" value="InterPro"/>
</dbReference>
<reference evidence="4" key="1">
    <citation type="journal article" date="2017" name="bioRxiv">
        <title>Conservation of a gene cluster reveals novel cercosporin biosynthetic mechanisms and extends production to the genus Colletotrichum.</title>
        <authorList>
            <person name="de Jonge R."/>
            <person name="Ebert M.K."/>
            <person name="Huitt-Roehl C.R."/>
            <person name="Pal P."/>
            <person name="Suttle J.C."/>
            <person name="Spanner R.E."/>
            <person name="Neubauer J.D."/>
            <person name="Jurick W.M.II."/>
            <person name="Stott K.A."/>
            <person name="Secor G.A."/>
            <person name="Thomma B.P.H.J."/>
            <person name="Van de Peer Y."/>
            <person name="Townsend C.A."/>
            <person name="Bolton M.D."/>
        </authorList>
    </citation>
    <scope>NUCLEOTIDE SEQUENCE [LARGE SCALE GENOMIC DNA]</scope>
    <source>
        <strain evidence="4">CBS538.71</strain>
    </source>
</reference>